<gene>
    <name evidence="1" type="ORF">FSB_LOCUS41126</name>
</gene>
<accession>A0A2N9HNL0</accession>
<organism evidence="1">
    <name type="scientific">Fagus sylvatica</name>
    <name type="common">Beechnut</name>
    <dbReference type="NCBI Taxonomy" id="28930"/>
    <lineage>
        <taxon>Eukaryota</taxon>
        <taxon>Viridiplantae</taxon>
        <taxon>Streptophyta</taxon>
        <taxon>Embryophyta</taxon>
        <taxon>Tracheophyta</taxon>
        <taxon>Spermatophyta</taxon>
        <taxon>Magnoliopsida</taxon>
        <taxon>eudicotyledons</taxon>
        <taxon>Gunneridae</taxon>
        <taxon>Pentapetalae</taxon>
        <taxon>rosids</taxon>
        <taxon>fabids</taxon>
        <taxon>Fagales</taxon>
        <taxon>Fagaceae</taxon>
        <taxon>Fagus</taxon>
    </lineage>
</organism>
<sequence length="83" mass="9348">MTILSYDLRSGKVSSARFFPGSSTHISTIFFLDLKLPKPLVLFFVACYNCTHDSTLEFHLELKLYQMRQDSGSTSRQAAGDIP</sequence>
<proteinExistence type="predicted"/>
<name>A0A2N9HNL0_FAGSY</name>
<dbReference type="EMBL" id="OIVN01003735">
    <property type="protein sequence ID" value="SPD13244.1"/>
    <property type="molecule type" value="Genomic_DNA"/>
</dbReference>
<reference evidence="1" key="1">
    <citation type="submission" date="2018-02" db="EMBL/GenBank/DDBJ databases">
        <authorList>
            <person name="Cohen D.B."/>
            <person name="Kent A.D."/>
        </authorList>
    </citation>
    <scope>NUCLEOTIDE SEQUENCE</scope>
</reference>
<dbReference type="AlphaFoldDB" id="A0A2N9HNL0"/>
<protein>
    <submittedName>
        <fullName evidence="1">Uncharacterized protein</fullName>
    </submittedName>
</protein>
<evidence type="ECO:0000313" key="1">
    <source>
        <dbReference type="EMBL" id="SPD13244.1"/>
    </source>
</evidence>